<dbReference type="AlphaFoldDB" id="A0A931F0F1"/>
<evidence type="ECO:0000256" key="1">
    <source>
        <dbReference type="SAM" id="MobiDB-lite"/>
    </source>
</evidence>
<sequence length="116" mass="12363">MAKFISTDPVLSLQAPDWANPYSYAANNPITLSDPDGLKPRRAAKTADGDKPWKYNASRHNRAVDVAALLIKWMALLGYSSGKIVLEYHIPGAKKLGTDAHSTSGASPATAPRGST</sequence>
<feature type="region of interest" description="Disordered" evidence="1">
    <location>
        <begin position="95"/>
        <end position="116"/>
    </location>
</feature>
<dbReference type="Gene3D" id="2.180.10.10">
    <property type="entry name" value="RHS repeat-associated core"/>
    <property type="match status" value="1"/>
</dbReference>
<organism evidence="2 3">
    <name type="scientific">Nonomuraea cypriaca</name>
    <dbReference type="NCBI Taxonomy" id="1187855"/>
    <lineage>
        <taxon>Bacteria</taxon>
        <taxon>Bacillati</taxon>
        <taxon>Actinomycetota</taxon>
        <taxon>Actinomycetes</taxon>
        <taxon>Streptosporangiales</taxon>
        <taxon>Streptosporangiaceae</taxon>
        <taxon>Nonomuraea</taxon>
    </lineage>
</organism>
<reference evidence="2" key="1">
    <citation type="submission" date="2020-11" db="EMBL/GenBank/DDBJ databases">
        <title>Whole-genome analyses of Nonomuraea sp. K274.</title>
        <authorList>
            <person name="Veyisoglu A."/>
        </authorList>
    </citation>
    <scope>NUCLEOTIDE SEQUENCE</scope>
    <source>
        <strain evidence="2">K274</strain>
    </source>
</reference>
<evidence type="ECO:0000313" key="3">
    <source>
        <dbReference type="Proteomes" id="UP000605361"/>
    </source>
</evidence>
<dbReference type="EMBL" id="JADOGI010000025">
    <property type="protein sequence ID" value="MBF8186278.1"/>
    <property type="molecule type" value="Genomic_DNA"/>
</dbReference>
<keyword evidence="3" id="KW-1185">Reference proteome</keyword>
<gene>
    <name evidence="2" type="ORF">ITP53_11070</name>
</gene>
<protein>
    <recommendedName>
        <fullName evidence="4">RHS repeat-associated protein</fullName>
    </recommendedName>
</protein>
<evidence type="ECO:0008006" key="4">
    <source>
        <dbReference type="Google" id="ProtNLM"/>
    </source>
</evidence>
<proteinExistence type="predicted"/>
<name>A0A931F0F1_9ACTN</name>
<dbReference type="Proteomes" id="UP000605361">
    <property type="component" value="Unassembled WGS sequence"/>
</dbReference>
<feature type="compositionally biased region" description="Polar residues" evidence="1">
    <location>
        <begin position="100"/>
        <end position="116"/>
    </location>
</feature>
<feature type="region of interest" description="Disordered" evidence="1">
    <location>
        <begin position="28"/>
        <end position="55"/>
    </location>
</feature>
<accession>A0A931F0F1</accession>
<comment type="caution">
    <text evidence="2">The sequence shown here is derived from an EMBL/GenBank/DDBJ whole genome shotgun (WGS) entry which is preliminary data.</text>
</comment>
<evidence type="ECO:0000313" key="2">
    <source>
        <dbReference type="EMBL" id="MBF8186278.1"/>
    </source>
</evidence>